<evidence type="ECO:0000256" key="9">
    <source>
        <dbReference type="PIRSR" id="PIRSR500134-1"/>
    </source>
</evidence>
<dbReference type="EC" id="1.1.1.22" evidence="3 8"/>
<feature type="binding site" evidence="11">
    <location>
        <position position="155"/>
    </location>
    <ligand>
        <name>NAD(+)</name>
        <dbReference type="ChEBI" id="CHEBI:57540"/>
    </ligand>
</feature>
<dbReference type="PANTHER" id="PTHR43750">
    <property type="entry name" value="UDP-GLUCOSE 6-DEHYDROGENASE TUAD"/>
    <property type="match status" value="1"/>
</dbReference>
<dbReference type="InterPro" id="IPR014027">
    <property type="entry name" value="UDP-Glc/GDP-Man_DH_C"/>
</dbReference>
<keyword evidence="4 8" id="KW-0560">Oxidoreductase</keyword>
<feature type="binding site" evidence="11">
    <location>
        <position position="263"/>
    </location>
    <ligand>
        <name>NAD(+)</name>
        <dbReference type="ChEBI" id="CHEBI:57540"/>
    </ligand>
</feature>
<keyword evidence="14" id="KW-1185">Reference proteome</keyword>
<feature type="binding site" evidence="10">
    <location>
        <position position="257"/>
    </location>
    <ligand>
        <name>substrate</name>
    </ligand>
</feature>
<evidence type="ECO:0000256" key="10">
    <source>
        <dbReference type="PIRSR" id="PIRSR500134-2"/>
    </source>
</evidence>
<evidence type="ECO:0000256" key="5">
    <source>
        <dbReference type="ARBA" id="ARBA00023027"/>
    </source>
</evidence>
<dbReference type="InterPro" id="IPR028357">
    <property type="entry name" value="UDPglc_DH_bac"/>
</dbReference>
<sequence>MNVAIVGTGYVGLSTGVCLAEIGHHVTCIDHDEKKIKLLQKGTSPIFEPGLEELLQKHILSKQLHFTSSIQEGMKGSEFIILSVGTPSKKDGRVQLSELEKAAEQVGAHIEKGMIVLIKSTVPVGTCERIKQIIRNHSKNEAEFHIISNPEFLREGSAIQDTFSADRIIIGYENRDAAERVKELYRPFHAPYVLTNIRSAELIKYAANAFLATKISFINMIANLCEQVGADISEVATGVGMDARIGSDFFRAGIGYGGSCFPKDVQALIHTAEDENIDFSLLKETVAINERQQQILLKKAENVLGDLQGKKIALLGLSFKPNTDDLRQAPSIAISRSLQERGAIITAYDPVIKKWDSASNGNVQLKNSVTDALQNADGVFLVTEWDEFRRLPWPALLETMKRPAVFDGRNCFPTEQVEACKKIEYYPIGRKPIIKSNGESS</sequence>
<evidence type="ECO:0000256" key="8">
    <source>
        <dbReference type="PIRNR" id="PIRNR000124"/>
    </source>
</evidence>
<evidence type="ECO:0000256" key="11">
    <source>
        <dbReference type="PIRSR" id="PIRSR500134-3"/>
    </source>
</evidence>
<dbReference type="GO" id="GO:0051287">
    <property type="term" value="F:NAD binding"/>
    <property type="evidence" value="ECO:0007669"/>
    <property type="project" value="InterPro"/>
</dbReference>
<dbReference type="Pfam" id="PF03721">
    <property type="entry name" value="UDPG_MGDP_dh_N"/>
    <property type="match status" value="1"/>
</dbReference>
<feature type="binding site" evidence="11">
    <location>
        <position position="327"/>
    </location>
    <ligand>
        <name>NAD(+)</name>
        <dbReference type="ChEBI" id="CHEBI:57540"/>
    </ligand>
</feature>
<dbReference type="EMBL" id="CP106878">
    <property type="protein sequence ID" value="WAA08644.1"/>
    <property type="molecule type" value="Genomic_DNA"/>
</dbReference>
<reference evidence="13" key="1">
    <citation type="submission" date="2022-09" db="EMBL/GenBank/DDBJ databases">
        <title>Complete Genomes of Fervidibacillus albus and Fervidibacillus halotolerans isolated from tidal flat sediments.</title>
        <authorList>
            <person name="Kwon K.K."/>
            <person name="Yang S.-H."/>
            <person name="Park M.J."/>
            <person name="Oh H.-M."/>
        </authorList>
    </citation>
    <scope>NUCLEOTIDE SEQUENCE</scope>
    <source>
        <strain evidence="13">MEBiC13591</strain>
    </source>
</reference>
<dbReference type="Gene3D" id="1.20.5.100">
    <property type="entry name" value="Cytochrome c1, transmembrane anchor, C-terminal"/>
    <property type="match status" value="1"/>
</dbReference>
<evidence type="ECO:0000313" key="13">
    <source>
        <dbReference type="EMBL" id="WAA08644.1"/>
    </source>
</evidence>
<keyword evidence="5 8" id="KW-0520">NAD</keyword>
<evidence type="ECO:0000256" key="4">
    <source>
        <dbReference type="ARBA" id="ARBA00023002"/>
    </source>
</evidence>
<comment type="catalytic activity">
    <reaction evidence="6 8">
        <text>UDP-alpha-D-glucose + 2 NAD(+) + H2O = UDP-alpha-D-glucuronate + 2 NADH + 3 H(+)</text>
        <dbReference type="Rhea" id="RHEA:23596"/>
        <dbReference type="ChEBI" id="CHEBI:15377"/>
        <dbReference type="ChEBI" id="CHEBI:15378"/>
        <dbReference type="ChEBI" id="CHEBI:57540"/>
        <dbReference type="ChEBI" id="CHEBI:57945"/>
        <dbReference type="ChEBI" id="CHEBI:58052"/>
        <dbReference type="ChEBI" id="CHEBI:58885"/>
        <dbReference type="EC" id="1.1.1.22"/>
    </reaction>
</comment>
<dbReference type="InterPro" id="IPR036291">
    <property type="entry name" value="NAD(P)-bd_dom_sf"/>
</dbReference>
<proteinExistence type="inferred from homology"/>
<dbReference type="NCBIfam" id="TIGR03026">
    <property type="entry name" value="NDP-sugDHase"/>
    <property type="match status" value="1"/>
</dbReference>
<dbReference type="SUPFAM" id="SSF51735">
    <property type="entry name" value="NAD(P)-binding Rossmann-fold domains"/>
    <property type="match status" value="1"/>
</dbReference>
<dbReference type="SUPFAM" id="SSF48179">
    <property type="entry name" value="6-phosphogluconate dehydrogenase C-terminal domain-like"/>
    <property type="match status" value="1"/>
</dbReference>
<feature type="binding site" evidence="10">
    <location>
        <position position="320"/>
    </location>
    <ligand>
        <name>substrate</name>
    </ligand>
</feature>
<dbReference type="PANTHER" id="PTHR43750:SF3">
    <property type="entry name" value="UDP-GLUCOSE 6-DEHYDROGENASE TUAD"/>
    <property type="match status" value="1"/>
</dbReference>
<feature type="domain" description="UDP-glucose/GDP-mannose dehydrogenase C-terminal" evidence="12">
    <location>
        <begin position="313"/>
        <end position="414"/>
    </location>
</feature>
<dbReference type="Gene3D" id="3.40.50.720">
    <property type="entry name" value="NAD(P)-binding Rossmann-like Domain"/>
    <property type="match status" value="2"/>
</dbReference>
<comment type="similarity">
    <text evidence="2 8">Belongs to the UDP-glucose/GDP-mannose dehydrogenase family.</text>
</comment>
<feature type="binding site" evidence="11">
    <location>
        <position position="86"/>
    </location>
    <ligand>
        <name>NAD(+)</name>
        <dbReference type="ChEBI" id="CHEBI:57540"/>
    </ligand>
</feature>
<dbReference type="InterPro" id="IPR017476">
    <property type="entry name" value="UDP-Glc/GDP-Man"/>
</dbReference>
<evidence type="ECO:0000259" key="12">
    <source>
        <dbReference type="SMART" id="SM00984"/>
    </source>
</evidence>
<dbReference type="AlphaFoldDB" id="A0A9E8LS81"/>
<feature type="binding site" evidence="10">
    <location>
        <begin position="249"/>
        <end position="253"/>
    </location>
    <ligand>
        <name>substrate</name>
    </ligand>
</feature>
<name>A0A9E8LS81_9BACI</name>
<dbReference type="PIRSF" id="PIRSF000124">
    <property type="entry name" value="UDPglc_GDPman_dh"/>
    <property type="match status" value="1"/>
</dbReference>
<protein>
    <recommendedName>
        <fullName evidence="3 8">UDP-glucose 6-dehydrogenase</fullName>
        <ecNumber evidence="3 8">1.1.1.22</ecNumber>
    </recommendedName>
</protein>
<evidence type="ECO:0000256" key="2">
    <source>
        <dbReference type="ARBA" id="ARBA00006601"/>
    </source>
</evidence>
<evidence type="ECO:0000256" key="1">
    <source>
        <dbReference type="ARBA" id="ARBA00004701"/>
    </source>
</evidence>
<organism evidence="13 14">
    <name type="scientific">Fervidibacillus albus</name>
    <dbReference type="NCBI Taxonomy" id="2980026"/>
    <lineage>
        <taxon>Bacteria</taxon>
        <taxon>Bacillati</taxon>
        <taxon>Bacillota</taxon>
        <taxon>Bacilli</taxon>
        <taxon>Bacillales</taxon>
        <taxon>Bacillaceae</taxon>
        <taxon>Fervidibacillus</taxon>
    </lineage>
</organism>
<gene>
    <name evidence="13" type="ORF">OE104_08285</name>
</gene>
<feature type="active site" description="Nucleophile" evidence="9">
    <location>
        <position position="260"/>
    </location>
</feature>
<accession>A0A9E8LS81</accession>
<feature type="binding site" evidence="11">
    <location>
        <position position="35"/>
    </location>
    <ligand>
        <name>NAD(+)</name>
        <dbReference type="ChEBI" id="CHEBI:57540"/>
    </ligand>
</feature>
<comment type="pathway">
    <text evidence="1">Nucleotide-sugar biosynthesis; UDP-alpha-D-glucuronate biosynthesis; UDP-alpha-D-glucuronate from UDP-alpha-D-glucose: step 1/1.</text>
</comment>
<dbReference type="GO" id="GO:0000271">
    <property type="term" value="P:polysaccharide biosynthetic process"/>
    <property type="evidence" value="ECO:0007669"/>
    <property type="project" value="InterPro"/>
</dbReference>
<feature type="binding site" evidence="11">
    <location>
        <position position="121"/>
    </location>
    <ligand>
        <name>NAD(+)</name>
        <dbReference type="ChEBI" id="CHEBI:57540"/>
    </ligand>
</feature>
<dbReference type="InterPro" id="IPR001732">
    <property type="entry name" value="UDP-Glc/GDP-Man_DH_N"/>
</dbReference>
<feature type="binding site" evidence="10">
    <location>
        <begin position="152"/>
        <end position="155"/>
    </location>
    <ligand>
        <name>substrate</name>
    </ligand>
</feature>
<dbReference type="FunFam" id="1.20.5.100:FF:000001">
    <property type="entry name" value="UDP-glucose 6-dehydrogenase"/>
    <property type="match status" value="1"/>
</dbReference>
<dbReference type="KEGG" id="faf:OE104_08285"/>
<feature type="binding site" evidence="11">
    <location>
        <position position="30"/>
    </location>
    <ligand>
        <name>NAD(+)</name>
        <dbReference type="ChEBI" id="CHEBI:57540"/>
    </ligand>
</feature>
<evidence type="ECO:0000256" key="6">
    <source>
        <dbReference type="ARBA" id="ARBA00047473"/>
    </source>
</evidence>
<evidence type="ECO:0000313" key="14">
    <source>
        <dbReference type="Proteomes" id="UP001164718"/>
    </source>
</evidence>
<dbReference type="RefSeq" id="WP_275416422.1">
    <property type="nucleotide sequence ID" value="NZ_CP106878.1"/>
</dbReference>
<dbReference type="GO" id="GO:0003979">
    <property type="term" value="F:UDP-glucose 6-dehydrogenase activity"/>
    <property type="evidence" value="ECO:0007669"/>
    <property type="project" value="UniProtKB-EC"/>
</dbReference>
<feature type="binding site" evidence="10">
    <location>
        <position position="204"/>
    </location>
    <ligand>
        <name>substrate</name>
    </ligand>
</feature>
<dbReference type="InterPro" id="IPR036220">
    <property type="entry name" value="UDP-Glc/GDP-Man_DH_C_sf"/>
</dbReference>
<dbReference type="PIRSF" id="PIRSF500134">
    <property type="entry name" value="UDPglc_DH_bac"/>
    <property type="match status" value="1"/>
</dbReference>
<dbReference type="Pfam" id="PF03720">
    <property type="entry name" value="UDPG_MGDP_dh_C"/>
    <property type="match status" value="1"/>
</dbReference>
<evidence type="ECO:0000256" key="3">
    <source>
        <dbReference type="ARBA" id="ARBA00012954"/>
    </source>
</evidence>
<dbReference type="InterPro" id="IPR008927">
    <property type="entry name" value="6-PGluconate_DH-like_C_sf"/>
</dbReference>
<dbReference type="Proteomes" id="UP001164718">
    <property type="component" value="Chromosome"/>
</dbReference>
<dbReference type="SMART" id="SM00984">
    <property type="entry name" value="UDPG_MGDP_dh_C"/>
    <property type="match status" value="1"/>
</dbReference>
<comment type="function">
    <text evidence="7">Catalyzes the conversion of UDP-glucose into UDP-glucuronate, one of the precursors of teichuronic acid.</text>
</comment>
<dbReference type="InterPro" id="IPR014026">
    <property type="entry name" value="UDP-Glc/GDP-Man_DH_dimer"/>
</dbReference>
<dbReference type="SUPFAM" id="SSF52413">
    <property type="entry name" value="UDP-glucose/GDP-mannose dehydrogenase C-terminal domain"/>
    <property type="match status" value="1"/>
</dbReference>
<evidence type="ECO:0000256" key="7">
    <source>
        <dbReference type="ARBA" id="ARBA00053241"/>
    </source>
</evidence>
<dbReference type="Pfam" id="PF00984">
    <property type="entry name" value="UDPG_MGDP_dh"/>
    <property type="match status" value="1"/>
</dbReference>